<sequence length="653" mass="70147">MILTALCSQLRSVYHASPSLNSLSPESASVDTAPVPVIRSATSKRIVFAVIALLATIIDFSRVAAQDADSDELTREPYVVFVAHDSAYTRCGPGSDYYRTDPLRHGQELDVYVETADGWLGVRPPENSFCWIPASATQSNSNGDTATIVEDKSVAWIGTHLGRARQYQWQVQLSKGESVTIIGKSERDGPDGPQTWYRIVPPSGEFRWIHQDQIVHSSEELVASLQRIAEKGKTQTVKESNDRPKVAAYDRGPAELPIAEIQPASVSSETDSFQAKVSRSELSDDASSRRSADSESRSTSGLTIAEIPTLAPAPMPSRPTSASAAPTEVIGSGVDQTSLTQPLSAAPTPAPVLSPLANVNLPAPVRDAVDAAARFVGQPRLFEIGNENSVAPHGSEIATNNNWTPASPRMPASLIPASSPQQYAQVTNHTEPPRPTSVPQRTRTVAQENIVRVEDAIRGADLDQLQLVFSRLMAEAASAEEVAPVAREVSRMVNGGDPAQANRAREVAERITRYQLVAARRDGNTVILPSNPAMNLVPTPQVPSNNSSGNVQLMSATSTPAIVPINDTAAERVPRVGEATGYLVQVYSSRANSPPYALTDESGATLTYVTPYPGVNLRPHLNSEITVRGNQGYLQGVNTPHVLVTEAMRSTRR</sequence>
<organism evidence="2 3">
    <name type="scientific">Stieleria varia</name>
    <dbReference type="NCBI Taxonomy" id="2528005"/>
    <lineage>
        <taxon>Bacteria</taxon>
        <taxon>Pseudomonadati</taxon>
        <taxon>Planctomycetota</taxon>
        <taxon>Planctomycetia</taxon>
        <taxon>Pirellulales</taxon>
        <taxon>Pirellulaceae</taxon>
        <taxon>Stieleria</taxon>
    </lineage>
</organism>
<feature type="compositionally biased region" description="Basic and acidic residues" evidence="1">
    <location>
        <begin position="278"/>
        <end position="296"/>
    </location>
</feature>
<feature type="region of interest" description="Disordered" evidence="1">
    <location>
        <begin position="232"/>
        <end position="328"/>
    </location>
</feature>
<comment type="caution">
    <text evidence="2">The sequence shown here is derived from an EMBL/GenBank/DDBJ whole genome shotgun (WGS) entry which is preliminary data.</text>
</comment>
<evidence type="ECO:0000313" key="2">
    <source>
        <dbReference type="EMBL" id="TWT91511.1"/>
    </source>
</evidence>
<dbReference type="Proteomes" id="UP000320176">
    <property type="component" value="Unassembled WGS sequence"/>
</dbReference>
<evidence type="ECO:0000313" key="3">
    <source>
        <dbReference type="Proteomes" id="UP000320176"/>
    </source>
</evidence>
<name>A0A5C5ZWV5_9BACT</name>
<dbReference type="EMBL" id="SJPN01000016">
    <property type="protein sequence ID" value="TWT91511.1"/>
    <property type="molecule type" value="Genomic_DNA"/>
</dbReference>
<proteinExistence type="predicted"/>
<reference evidence="2 3" key="1">
    <citation type="submission" date="2019-02" db="EMBL/GenBank/DDBJ databases">
        <title>Deep-cultivation of Planctomycetes and their phenomic and genomic characterization uncovers novel biology.</title>
        <authorList>
            <person name="Wiegand S."/>
            <person name="Jogler M."/>
            <person name="Boedeker C."/>
            <person name="Pinto D."/>
            <person name="Vollmers J."/>
            <person name="Rivas-Marin E."/>
            <person name="Kohn T."/>
            <person name="Peeters S.H."/>
            <person name="Heuer A."/>
            <person name="Rast P."/>
            <person name="Oberbeckmann S."/>
            <person name="Bunk B."/>
            <person name="Jeske O."/>
            <person name="Meyerdierks A."/>
            <person name="Storesund J.E."/>
            <person name="Kallscheuer N."/>
            <person name="Luecker S."/>
            <person name="Lage O.M."/>
            <person name="Pohl T."/>
            <person name="Merkel B.J."/>
            <person name="Hornburger P."/>
            <person name="Mueller R.-W."/>
            <person name="Bruemmer F."/>
            <person name="Labrenz M."/>
            <person name="Spormann A.M."/>
            <person name="Op Den Camp H."/>
            <person name="Overmann J."/>
            <person name="Amann R."/>
            <person name="Jetten M.S.M."/>
            <person name="Mascher T."/>
            <person name="Medema M.H."/>
            <person name="Devos D.P."/>
            <person name="Kaster A.-K."/>
            <person name="Ovreas L."/>
            <person name="Rohde M."/>
            <person name="Galperin M.Y."/>
            <person name="Jogler C."/>
        </authorList>
    </citation>
    <scope>NUCLEOTIDE SEQUENCE [LARGE SCALE GENOMIC DNA]</scope>
    <source>
        <strain evidence="2 3">Pla52n</strain>
    </source>
</reference>
<dbReference type="RefSeq" id="WP_146523496.1">
    <property type="nucleotide sequence ID" value="NZ_CP151726.1"/>
</dbReference>
<dbReference type="OrthoDB" id="288013at2"/>
<gene>
    <name evidence="2" type="ORF">Pla52n_66020</name>
</gene>
<dbReference type="AlphaFoldDB" id="A0A5C5ZWV5"/>
<evidence type="ECO:0000256" key="1">
    <source>
        <dbReference type="SAM" id="MobiDB-lite"/>
    </source>
</evidence>
<keyword evidence="3" id="KW-1185">Reference proteome</keyword>
<accession>A0A5C5ZWV5</accession>
<feature type="compositionally biased region" description="Polar residues" evidence="1">
    <location>
        <begin position="264"/>
        <end position="277"/>
    </location>
</feature>
<protein>
    <submittedName>
        <fullName evidence="2">Uncharacterized protein</fullName>
    </submittedName>
</protein>